<protein>
    <submittedName>
        <fullName evidence="1">RHS repeat-associated protein</fullName>
    </submittedName>
</protein>
<dbReference type="PANTHER" id="PTHR32305:SF15">
    <property type="entry name" value="PROTEIN RHSA-RELATED"/>
    <property type="match status" value="1"/>
</dbReference>
<dbReference type="PANTHER" id="PTHR32305">
    <property type="match status" value="1"/>
</dbReference>
<dbReference type="EMBL" id="QBKR01000028">
    <property type="protein sequence ID" value="PTX53640.1"/>
    <property type="molecule type" value="Genomic_DNA"/>
</dbReference>
<dbReference type="InterPro" id="IPR050708">
    <property type="entry name" value="T6SS_VgrG/RHS"/>
</dbReference>
<organism evidence="1 2">
    <name type="scientific">Melghirimyces profundicolus</name>
    <dbReference type="NCBI Taxonomy" id="1242148"/>
    <lineage>
        <taxon>Bacteria</taxon>
        <taxon>Bacillati</taxon>
        <taxon>Bacillota</taxon>
        <taxon>Bacilli</taxon>
        <taxon>Bacillales</taxon>
        <taxon>Thermoactinomycetaceae</taxon>
        <taxon>Melghirimyces</taxon>
    </lineage>
</organism>
<proteinExistence type="predicted"/>
<dbReference type="AlphaFoldDB" id="A0A2T6BC39"/>
<gene>
    <name evidence="1" type="ORF">C8P63_1281</name>
</gene>
<sequence length="430" mass="48844">MIEKYTYDGFDRVAEHSKLQEDGSTKKTSYVYDPLDRTVSRTEGTKTTDFHYLGLSGQVLNEEVAGEIQKSYQYSPWGERLSMVKHNSDGTEEDAYYGYNPHTDVEVLTDENGNTRATYGYTAYGKQDEEEFTGVDKPDPQTPDQEPYNVYRFNAKRWDPTTGKIDMGFRDYDPGLNRFLTRDMYNGALADMNLTMDPWNMNRYAFAGGNPVTMVELDGHVIEVGDGAIYIANPKTGAGRLTGYKAHPEQNGRYDENANQISIDGGYLIKKFRREVREIIQNNGYIKGARIVANKLISSKEWNLKLRKEYKTIEEVEIDGRVFGKILRDGETLSAMSRLGNMLVGAVGNEFGISLEETKQVDGFLNPYLDMRHDPKKNFVDYVSATLGCGEMTFTGMDYKPCDADDIPDVEFGWYYGREKEQPYDGLMAP</sequence>
<dbReference type="Proteomes" id="UP000244240">
    <property type="component" value="Unassembled WGS sequence"/>
</dbReference>
<dbReference type="RefSeq" id="WP_211308301.1">
    <property type="nucleotide sequence ID" value="NZ_QBKR01000028.1"/>
</dbReference>
<dbReference type="NCBIfam" id="TIGR03696">
    <property type="entry name" value="Rhs_assc_core"/>
    <property type="match status" value="1"/>
</dbReference>
<keyword evidence="2" id="KW-1185">Reference proteome</keyword>
<reference evidence="1 2" key="1">
    <citation type="submission" date="2018-04" db="EMBL/GenBank/DDBJ databases">
        <title>Genomic Encyclopedia of Archaeal and Bacterial Type Strains, Phase II (KMG-II): from individual species to whole genera.</title>
        <authorList>
            <person name="Goeker M."/>
        </authorList>
    </citation>
    <scope>NUCLEOTIDE SEQUENCE [LARGE SCALE GENOMIC DNA]</scope>
    <source>
        <strain evidence="1 2">DSM 45787</strain>
    </source>
</reference>
<evidence type="ECO:0000313" key="1">
    <source>
        <dbReference type="EMBL" id="PTX53640.1"/>
    </source>
</evidence>
<evidence type="ECO:0000313" key="2">
    <source>
        <dbReference type="Proteomes" id="UP000244240"/>
    </source>
</evidence>
<dbReference type="Gene3D" id="2.180.10.10">
    <property type="entry name" value="RHS repeat-associated core"/>
    <property type="match status" value="1"/>
</dbReference>
<accession>A0A2T6BC39</accession>
<dbReference type="InterPro" id="IPR022385">
    <property type="entry name" value="Rhs_assc_core"/>
</dbReference>
<comment type="caution">
    <text evidence="1">The sequence shown here is derived from an EMBL/GenBank/DDBJ whole genome shotgun (WGS) entry which is preliminary data.</text>
</comment>
<name>A0A2T6BC39_9BACL</name>